<keyword evidence="2" id="KW-0732">Signal</keyword>
<keyword evidence="4" id="KW-1185">Reference proteome</keyword>
<gene>
    <name evidence="3" type="ORF">P8C59_009044</name>
</gene>
<organism evidence="3 4">
    <name type="scientific">Phyllachora maydis</name>
    <dbReference type="NCBI Taxonomy" id="1825666"/>
    <lineage>
        <taxon>Eukaryota</taxon>
        <taxon>Fungi</taxon>
        <taxon>Dikarya</taxon>
        <taxon>Ascomycota</taxon>
        <taxon>Pezizomycotina</taxon>
        <taxon>Sordariomycetes</taxon>
        <taxon>Sordariomycetidae</taxon>
        <taxon>Phyllachorales</taxon>
        <taxon>Phyllachoraceae</taxon>
        <taxon>Phyllachora</taxon>
    </lineage>
</organism>
<feature type="region of interest" description="Disordered" evidence="1">
    <location>
        <begin position="1096"/>
        <end position="1172"/>
    </location>
</feature>
<sequence>MQSLSFLLALVCALVLGLVSADPLGAGVPSISSSLSRRANEQRDSDKDNLLATTAAYDAWKARFQTDFEKGSTYVYKAVLTKELDAELHGWTDMGKVERILRSDHMYLVVVQVYLQDGKRLHADARFWDLYVKQKYVEREDLTSWPTAHHANEEWSTERVEDEHITYMPYQQGFHTPKLGVRLYLHAASKLYLAQHQKFLLKGEPGKKDSYLDLKQKAASSALLDLKEPKATEEPLAEPKPNYKPHRNAYWGARIPNLRPGRTYLLEAKIPFDEETAIPYLKNHWTYWQHNQQEAEAVMGGPHVFLVVAKVSRAGLTGRRYKVESFYWDMYANYFAVHHAVHPAEPGYKDWHAAGPSFHQARDWTPITKSDWNQPAKRPMHEAPEPLVDVTYTVRYEFKTPMRFGGLMHTLNKATDEYKQAHPHLNDKDGHGDENLSPEGFVDFLCLEAAAKYVKHEVRNVDLRSIARRGQGWSWLGDSRHPGDDVPKAESYRAWEKHMPMENVHFWNSRNHKPMHQGHTYLFRAKLPWRKDAELHKWESEERIKEVLGGDHEYLVVVTVHREGGTEDRGELAADARSWDMSVGQYELSHSGHSIAPLMQEDVEWKHVNLEGVKYSYEGSVKTPPGDVLRKALNEATAKYKAEHPKFTYQLSDQDGSVGYKETSPKKYCDYLVSAIEKERWKRLVPAGPVPARLQSPLDAGGAKNLVKRATEEGLSYRQWKDILVNHAKDGRGKLAGLEAGKTYILGATLQWYKDSEINHWTGQDKSTLDDYLKGRHTYLIGLTVAEQSGKAWLGKKPVVEASAWDLYADHAALEANRAHNTAIKPLIREDKPWTYTRADGAHFDVLFSTPTLPHTSLPAIMKAASEDFMSNLSNPSPSFRYDLDNHHAPEHYRPGSDPDTFNLARSPRTWQGSDLWPRISFDIWEEHAYPTHLTSGSTYFFRVIHPWRLDAKLNEWDEDDRKRVVGMLGGKHMYLVAVRVSKEGIKLGTRNLVAKARYCDMYIPRRELDQHTATDSDHLPIRHYHVNQDWPYQDGRDTKFELVYSIKTSGRIEKNLQLATWGWEWQNPFAGTGRSEERDSPLAYINYLVRWQREGKPPRKNQRREEPPRHDLLIERGDVQGSQHGDKFPRALSSSSSSRTSHEDEAESSTASEASHANFGIHHGRRAQEKG</sequence>
<name>A0AAD9IDR2_9PEZI</name>
<feature type="chain" id="PRO_5041950565" evidence="2">
    <location>
        <begin position="22"/>
        <end position="1172"/>
    </location>
</feature>
<protein>
    <submittedName>
        <fullName evidence="3">Uncharacterized protein</fullName>
    </submittedName>
</protein>
<accession>A0AAD9IDR2</accession>
<proteinExistence type="predicted"/>
<dbReference type="AlphaFoldDB" id="A0AAD9IDR2"/>
<dbReference type="Proteomes" id="UP001217918">
    <property type="component" value="Unassembled WGS sequence"/>
</dbReference>
<dbReference type="EMBL" id="JAQQPM010000008">
    <property type="protein sequence ID" value="KAK2074872.1"/>
    <property type="molecule type" value="Genomic_DNA"/>
</dbReference>
<evidence type="ECO:0000256" key="2">
    <source>
        <dbReference type="SAM" id="SignalP"/>
    </source>
</evidence>
<feature type="compositionally biased region" description="Low complexity" evidence="1">
    <location>
        <begin position="1149"/>
        <end position="1158"/>
    </location>
</feature>
<evidence type="ECO:0000256" key="1">
    <source>
        <dbReference type="SAM" id="MobiDB-lite"/>
    </source>
</evidence>
<feature type="compositionally biased region" description="Basic and acidic residues" evidence="1">
    <location>
        <begin position="1096"/>
        <end position="1130"/>
    </location>
</feature>
<comment type="caution">
    <text evidence="3">The sequence shown here is derived from an EMBL/GenBank/DDBJ whole genome shotgun (WGS) entry which is preliminary data.</text>
</comment>
<evidence type="ECO:0000313" key="3">
    <source>
        <dbReference type="EMBL" id="KAK2074872.1"/>
    </source>
</evidence>
<reference evidence="3" key="1">
    <citation type="journal article" date="2023" name="Mol. Plant Microbe Interact.">
        <title>Elucidating the Obligate Nature and Biological Capacity of an Invasive Fungal Corn Pathogen.</title>
        <authorList>
            <person name="MacCready J.S."/>
            <person name="Roggenkamp E.M."/>
            <person name="Gdanetz K."/>
            <person name="Chilvers M.I."/>
        </authorList>
    </citation>
    <scope>NUCLEOTIDE SEQUENCE</scope>
    <source>
        <strain evidence="3">PM02</strain>
    </source>
</reference>
<evidence type="ECO:0000313" key="4">
    <source>
        <dbReference type="Proteomes" id="UP001217918"/>
    </source>
</evidence>
<feature type="signal peptide" evidence="2">
    <location>
        <begin position="1"/>
        <end position="21"/>
    </location>
</feature>